<name>D6TGP5_KTERA</name>
<comment type="caution">
    <text evidence="1">The sequence shown here is derived from an EMBL/GenBank/DDBJ whole genome shotgun (WGS) entry which is preliminary data.</text>
</comment>
<accession>D6TGP5</accession>
<dbReference type="AlphaFoldDB" id="D6TGP5"/>
<gene>
    <name evidence="1" type="ORF">Krac_12391</name>
</gene>
<evidence type="ECO:0000313" key="1">
    <source>
        <dbReference type="EMBL" id="EFH90757.1"/>
    </source>
</evidence>
<organism evidence="1 2">
    <name type="scientific">Ktedonobacter racemifer DSM 44963</name>
    <dbReference type="NCBI Taxonomy" id="485913"/>
    <lineage>
        <taxon>Bacteria</taxon>
        <taxon>Bacillati</taxon>
        <taxon>Chloroflexota</taxon>
        <taxon>Ktedonobacteria</taxon>
        <taxon>Ktedonobacterales</taxon>
        <taxon>Ktedonobacteraceae</taxon>
        <taxon>Ktedonobacter</taxon>
    </lineage>
</organism>
<dbReference type="Proteomes" id="UP000004508">
    <property type="component" value="Unassembled WGS sequence"/>
</dbReference>
<dbReference type="EMBL" id="ADVG01000001">
    <property type="protein sequence ID" value="EFH90757.1"/>
    <property type="molecule type" value="Genomic_DNA"/>
</dbReference>
<evidence type="ECO:0000313" key="2">
    <source>
        <dbReference type="Proteomes" id="UP000004508"/>
    </source>
</evidence>
<reference evidence="1 2" key="1">
    <citation type="journal article" date="2011" name="Stand. Genomic Sci.">
        <title>Non-contiguous finished genome sequence and contextual data of the filamentous soil bacterium Ktedonobacter racemifer type strain (SOSP1-21).</title>
        <authorList>
            <person name="Chang Y.J."/>
            <person name="Land M."/>
            <person name="Hauser L."/>
            <person name="Chertkov O."/>
            <person name="Del Rio T.G."/>
            <person name="Nolan M."/>
            <person name="Copeland A."/>
            <person name="Tice H."/>
            <person name="Cheng J.F."/>
            <person name="Lucas S."/>
            <person name="Han C."/>
            <person name="Goodwin L."/>
            <person name="Pitluck S."/>
            <person name="Ivanova N."/>
            <person name="Ovchinikova G."/>
            <person name="Pati A."/>
            <person name="Chen A."/>
            <person name="Palaniappan K."/>
            <person name="Mavromatis K."/>
            <person name="Liolios K."/>
            <person name="Brettin T."/>
            <person name="Fiebig A."/>
            <person name="Rohde M."/>
            <person name="Abt B."/>
            <person name="Goker M."/>
            <person name="Detter J.C."/>
            <person name="Woyke T."/>
            <person name="Bristow J."/>
            <person name="Eisen J.A."/>
            <person name="Markowitz V."/>
            <person name="Hugenholtz P."/>
            <person name="Kyrpides N.C."/>
            <person name="Klenk H.P."/>
            <person name="Lapidus A."/>
        </authorList>
    </citation>
    <scope>NUCLEOTIDE SEQUENCE [LARGE SCALE GENOMIC DNA]</scope>
    <source>
        <strain evidence="2">DSM 44963</strain>
    </source>
</reference>
<sequence>MGVQAWEGGGDEERDEMRYNRGVIWVAREGRYASIMRLTKTAAGVKVFSMLPWEREELAALAVQGREWVPFSSTGKQQRVLGQIHSQSREIALEKGVEIYDRQVVVLGPVERSTR</sequence>
<dbReference type="InParanoid" id="D6TGP5"/>
<protein>
    <submittedName>
        <fullName evidence="1">Uncharacterized protein</fullName>
    </submittedName>
</protein>
<keyword evidence="2" id="KW-1185">Reference proteome</keyword>
<proteinExistence type="predicted"/>